<proteinExistence type="predicted"/>
<dbReference type="GO" id="GO:0003723">
    <property type="term" value="F:RNA binding"/>
    <property type="evidence" value="ECO:0007669"/>
    <property type="project" value="TreeGrafter"/>
</dbReference>
<accession>A0A3M7S3A1</accession>
<sequence>MNSILKVMMRQNFKSQIGLITHRLIFDERFLRIDRFREEQGKLKEKYLQTKDTLEKNVEYQIQNPSAKINVSNIKKLLRLSSNSSDVKLIKELIKKIVQKNILSPNEIRGLVIQLIRLIYVLDLIEQAMELYSDADLSQFVSGSFGSLIVMNKLLCLKQYEKVIEIFEYQLDDYSKNVSFSNNANEEFRQTIPFDHLDCVAEALLAINSVQAIDKLKYLEKILNEKNSNFGRRAVARLFLLCINQNEPSMGLELVHKYPFSIDLRLNLEIIALCHLGKVSNAFVLADEMFNIISNEHQKFSGKFFPAVIRAFEEAIKKSDQTAGFSNKLDILRHKIYSQKRLSNNDLTEYCSNK</sequence>
<protein>
    <submittedName>
        <fullName evidence="1">Pentatricopeptide repeat-containing mitochondrial-like</fullName>
    </submittedName>
</protein>
<dbReference type="EMBL" id="REGN01002120">
    <property type="protein sequence ID" value="RNA30139.1"/>
    <property type="molecule type" value="Genomic_DNA"/>
</dbReference>
<evidence type="ECO:0000313" key="1">
    <source>
        <dbReference type="EMBL" id="RNA30139.1"/>
    </source>
</evidence>
<name>A0A3M7S3A1_BRAPC</name>
<dbReference type="AlphaFoldDB" id="A0A3M7S3A1"/>
<dbReference type="Proteomes" id="UP000276133">
    <property type="component" value="Unassembled WGS sequence"/>
</dbReference>
<dbReference type="InterPro" id="IPR034629">
    <property type="entry name" value="PTCD2"/>
</dbReference>
<gene>
    <name evidence="1" type="ORF">BpHYR1_000729</name>
</gene>
<comment type="caution">
    <text evidence="1">The sequence shown here is derived from an EMBL/GenBank/DDBJ whole genome shotgun (WGS) entry which is preliminary data.</text>
</comment>
<evidence type="ECO:0000313" key="2">
    <source>
        <dbReference type="Proteomes" id="UP000276133"/>
    </source>
</evidence>
<reference evidence="1 2" key="1">
    <citation type="journal article" date="2018" name="Sci. Rep.">
        <title>Genomic signatures of local adaptation to the degree of environmental predictability in rotifers.</title>
        <authorList>
            <person name="Franch-Gras L."/>
            <person name="Hahn C."/>
            <person name="Garcia-Roger E.M."/>
            <person name="Carmona M.J."/>
            <person name="Serra M."/>
            <person name="Gomez A."/>
        </authorList>
    </citation>
    <scope>NUCLEOTIDE SEQUENCE [LARGE SCALE GENOMIC DNA]</scope>
    <source>
        <strain evidence="1">HYR1</strain>
    </source>
</reference>
<dbReference type="PANTHER" id="PTHR14700">
    <property type="entry name" value="PENTATRICOPEPTIDE REPEAT-CONTAINING PROTEIN 2, MITOCHONDRIAL"/>
    <property type="match status" value="1"/>
</dbReference>
<dbReference type="GO" id="GO:0050684">
    <property type="term" value="P:regulation of mRNA processing"/>
    <property type="evidence" value="ECO:0007669"/>
    <property type="project" value="InterPro"/>
</dbReference>
<dbReference type="OrthoDB" id="10408773at2759"/>
<dbReference type="GO" id="GO:0007005">
    <property type="term" value="P:mitochondrion organization"/>
    <property type="evidence" value="ECO:0007669"/>
    <property type="project" value="TreeGrafter"/>
</dbReference>
<dbReference type="PANTHER" id="PTHR14700:SF0">
    <property type="entry name" value="PENTATRICOPEPTIDE REPEAT-CONTAINING PROTEIN 2, MITOCHONDRIAL"/>
    <property type="match status" value="1"/>
</dbReference>
<organism evidence="1 2">
    <name type="scientific">Brachionus plicatilis</name>
    <name type="common">Marine rotifer</name>
    <name type="synonym">Brachionus muelleri</name>
    <dbReference type="NCBI Taxonomy" id="10195"/>
    <lineage>
        <taxon>Eukaryota</taxon>
        <taxon>Metazoa</taxon>
        <taxon>Spiralia</taxon>
        <taxon>Gnathifera</taxon>
        <taxon>Rotifera</taxon>
        <taxon>Eurotatoria</taxon>
        <taxon>Monogononta</taxon>
        <taxon>Pseudotrocha</taxon>
        <taxon>Ploima</taxon>
        <taxon>Brachionidae</taxon>
        <taxon>Brachionus</taxon>
    </lineage>
</organism>
<keyword evidence="2" id="KW-1185">Reference proteome</keyword>
<dbReference type="GO" id="GO:0005739">
    <property type="term" value="C:mitochondrion"/>
    <property type="evidence" value="ECO:0007669"/>
    <property type="project" value="InterPro"/>
</dbReference>